<accession>A0A1G7TPU8</accession>
<evidence type="ECO:0000313" key="9">
    <source>
        <dbReference type="Proteomes" id="UP000198967"/>
    </source>
</evidence>
<evidence type="ECO:0000313" key="8">
    <source>
        <dbReference type="EMBL" id="SDG37377.1"/>
    </source>
</evidence>
<dbReference type="CDD" id="cd00751">
    <property type="entry name" value="thiolase"/>
    <property type="match status" value="1"/>
</dbReference>
<dbReference type="InterPro" id="IPR020613">
    <property type="entry name" value="Thiolase_CS"/>
</dbReference>
<feature type="active site" description="Acyl-thioester intermediate" evidence="4">
    <location>
        <position position="89"/>
    </location>
</feature>
<organism evidence="8 9">
    <name type="scientific">Pseudonocardia oroxyli</name>
    <dbReference type="NCBI Taxonomy" id="366584"/>
    <lineage>
        <taxon>Bacteria</taxon>
        <taxon>Bacillati</taxon>
        <taxon>Actinomycetota</taxon>
        <taxon>Actinomycetes</taxon>
        <taxon>Pseudonocardiales</taxon>
        <taxon>Pseudonocardiaceae</taxon>
        <taxon>Pseudonocardia</taxon>
    </lineage>
</organism>
<dbReference type="InterPro" id="IPR020617">
    <property type="entry name" value="Thiolase_C"/>
</dbReference>
<dbReference type="EMBL" id="FNBE01000011">
    <property type="protein sequence ID" value="SDG37377.1"/>
    <property type="molecule type" value="Genomic_DNA"/>
</dbReference>
<evidence type="ECO:0000259" key="6">
    <source>
        <dbReference type="Pfam" id="PF00108"/>
    </source>
</evidence>
<dbReference type="GO" id="GO:0016747">
    <property type="term" value="F:acyltransferase activity, transferring groups other than amino-acyl groups"/>
    <property type="evidence" value="ECO:0007669"/>
    <property type="project" value="InterPro"/>
</dbReference>
<dbReference type="InterPro" id="IPR016039">
    <property type="entry name" value="Thiolase-like"/>
</dbReference>
<evidence type="ECO:0000256" key="4">
    <source>
        <dbReference type="PIRSR" id="PIRSR000429-1"/>
    </source>
</evidence>
<name>A0A1G7TPU8_PSEOR</name>
<dbReference type="InterPro" id="IPR002155">
    <property type="entry name" value="Thiolase"/>
</dbReference>
<feature type="active site" description="Proton acceptor" evidence="4">
    <location>
        <position position="384"/>
    </location>
</feature>
<dbReference type="InterPro" id="IPR020616">
    <property type="entry name" value="Thiolase_N"/>
</dbReference>
<sequence length="398" mass="40801">MPSVVVVEAVRSPVGKRRGGLASMHAADLFGQVLAEVVARSGIDPDVVEQVVGGCVSQVGMQGFNVTRTAALVGGLSISTGATTVDAQCGSAQQAFTLAAGLIAAGTVDVAIAGGVEIMSAVPMGSSLGKGLGKGIPKSYFEKLTFTTQFQGAELIARKWGLTRDDLDSFGLRSQERAAAAWAQGRFDGQILPVDAPDLGEDGKPTGTTHRVERDECLRETTREALAGLKPVVGPDDRLIGPEPGLHTAGSSSQISDGASAVLLMSEAAAQKLGVTPRARVVDSCLVGSDPVLMLTGPIDATHRLLGRTGLSMDDIGVVEINEAFASVVLAWQRELKAPDEIVNPNGGAIALGHPLGATGGVLVTKAIGEMERRESRYALVTMCCGGGLGTGTILAAP</sequence>
<evidence type="ECO:0000256" key="3">
    <source>
        <dbReference type="ARBA" id="ARBA00023315"/>
    </source>
</evidence>
<proteinExistence type="inferred from homology"/>
<dbReference type="SUPFAM" id="SSF53901">
    <property type="entry name" value="Thiolase-like"/>
    <property type="match status" value="2"/>
</dbReference>
<evidence type="ECO:0000256" key="5">
    <source>
        <dbReference type="RuleBase" id="RU003557"/>
    </source>
</evidence>
<dbReference type="AlphaFoldDB" id="A0A1G7TPU8"/>
<gene>
    <name evidence="8" type="ORF">SAMN05216377_111100</name>
</gene>
<reference evidence="8 9" key="1">
    <citation type="submission" date="2016-10" db="EMBL/GenBank/DDBJ databases">
        <authorList>
            <person name="de Groot N.N."/>
        </authorList>
    </citation>
    <scope>NUCLEOTIDE SEQUENCE [LARGE SCALE GENOMIC DNA]</scope>
    <source>
        <strain evidence="8 9">CGMCC 4.3143</strain>
    </source>
</reference>
<dbReference type="PIRSF" id="PIRSF000429">
    <property type="entry name" value="Ac-CoA_Ac_transf"/>
    <property type="match status" value="1"/>
</dbReference>
<dbReference type="Proteomes" id="UP000198967">
    <property type="component" value="Unassembled WGS sequence"/>
</dbReference>
<dbReference type="STRING" id="366584.SAMN05216377_111100"/>
<dbReference type="OrthoDB" id="9764638at2"/>
<dbReference type="PROSITE" id="PS00099">
    <property type="entry name" value="THIOLASE_3"/>
    <property type="match status" value="1"/>
</dbReference>
<dbReference type="RefSeq" id="WP_093085995.1">
    <property type="nucleotide sequence ID" value="NZ_FNBE01000011.1"/>
</dbReference>
<keyword evidence="2 5" id="KW-0808">Transferase</keyword>
<feature type="active site" description="Proton acceptor" evidence="4">
    <location>
        <position position="354"/>
    </location>
</feature>
<dbReference type="PANTHER" id="PTHR43365">
    <property type="entry name" value="BLR7806 PROTEIN"/>
    <property type="match status" value="1"/>
</dbReference>
<dbReference type="Pfam" id="PF00108">
    <property type="entry name" value="Thiolase_N"/>
    <property type="match status" value="1"/>
</dbReference>
<keyword evidence="3 5" id="KW-0012">Acyltransferase</keyword>
<dbReference type="PROSITE" id="PS00737">
    <property type="entry name" value="THIOLASE_2"/>
    <property type="match status" value="1"/>
</dbReference>
<protein>
    <submittedName>
        <fullName evidence="8">Acetyl-CoA C-acetyltransferase</fullName>
    </submittedName>
</protein>
<feature type="domain" description="Thiolase C-terminal" evidence="7">
    <location>
        <begin position="276"/>
        <end position="396"/>
    </location>
</feature>
<keyword evidence="9" id="KW-1185">Reference proteome</keyword>
<comment type="similarity">
    <text evidence="1 5">Belongs to the thiolase-like superfamily. Thiolase family.</text>
</comment>
<dbReference type="Gene3D" id="3.40.47.10">
    <property type="match status" value="2"/>
</dbReference>
<feature type="domain" description="Thiolase N-terminal" evidence="6">
    <location>
        <begin position="4"/>
        <end position="267"/>
    </location>
</feature>
<dbReference type="NCBIfam" id="TIGR01930">
    <property type="entry name" value="AcCoA-C-Actrans"/>
    <property type="match status" value="1"/>
</dbReference>
<dbReference type="PANTHER" id="PTHR43365:SF1">
    <property type="entry name" value="ACETYL-COA C-ACYLTRANSFERASE"/>
    <property type="match status" value="1"/>
</dbReference>
<evidence type="ECO:0000259" key="7">
    <source>
        <dbReference type="Pfam" id="PF02803"/>
    </source>
</evidence>
<dbReference type="InterPro" id="IPR020610">
    <property type="entry name" value="Thiolase_AS"/>
</dbReference>
<evidence type="ECO:0000256" key="2">
    <source>
        <dbReference type="ARBA" id="ARBA00022679"/>
    </source>
</evidence>
<evidence type="ECO:0000256" key="1">
    <source>
        <dbReference type="ARBA" id="ARBA00010982"/>
    </source>
</evidence>
<dbReference type="Pfam" id="PF02803">
    <property type="entry name" value="Thiolase_C"/>
    <property type="match status" value="1"/>
</dbReference>